<proteinExistence type="predicted"/>
<dbReference type="EMBL" id="ML008047">
    <property type="protein sequence ID" value="RKP15696.1"/>
    <property type="molecule type" value="Genomic_DNA"/>
</dbReference>
<evidence type="ECO:0000313" key="2">
    <source>
        <dbReference type="EMBL" id="RKP15696.1"/>
    </source>
</evidence>
<feature type="non-terminal residue" evidence="2">
    <location>
        <position position="160"/>
    </location>
</feature>
<feature type="compositionally biased region" description="Basic and acidic residues" evidence="1">
    <location>
        <begin position="59"/>
        <end position="71"/>
    </location>
</feature>
<evidence type="ECO:0000256" key="1">
    <source>
        <dbReference type="SAM" id="MobiDB-lite"/>
    </source>
</evidence>
<feature type="region of interest" description="Disordered" evidence="1">
    <location>
        <begin position="1"/>
        <end position="35"/>
    </location>
</feature>
<reference evidence="3" key="1">
    <citation type="journal article" date="2018" name="Nat. Microbiol.">
        <title>Leveraging single-cell genomics to expand the fungal tree of life.</title>
        <authorList>
            <person name="Ahrendt S.R."/>
            <person name="Quandt C.A."/>
            <person name="Ciobanu D."/>
            <person name="Clum A."/>
            <person name="Salamov A."/>
            <person name="Andreopoulos B."/>
            <person name="Cheng J.F."/>
            <person name="Woyke T."/>
            <person name="Pelin A."/>
            <person name="Henrissat B."/>
            <person name="Reynolds N.K."/>
            <person name="Benny G.L."/>
            <person name="Smith M.E."/>
            <person name="James T.Y."/>
            <person name="Grigoriev I.V."/>
        </authorList>
    </citation>
    <scope>NUCLEOTIDE SEQUENCE [LARGE SCALE GENOMIC DNA]</scope>
    <source>
        <strain evidence="3">CSF55</strain>
    </source>
</reference>
<accession>A0A4P9Y940</accession>
<organism evidence="2 3">
    <name type="scientific">Rozella allomycis (strain CSF55)</name>
    <dbReference type="NCBI Taxonomy" id="988480"/>
    <lineage>
        <taxon>Eukaryota</taxon>
        <taxon>Fungi</taxon>
        <taxon>Fungi incertae sedis</taxon>
        <taxon>Cryptomycota</taxon>
        <taxon>Cryptomycota incertae sedis</taxon>
        <taxon>Rozella</taxon>
    </lineage>
</organism>
<feature type="region of interest" description="Disordered" evidence="1">
    <location>
        <begin position="55"/>
        <end position="132"/>
    </location>
</feature>
<protein>
    <submittedName>
        <fullName evidence="2">Uncharacterized protein</fullName>
    </submittedName>
</protein>
<gene>
    <name evidence="2" type="ORF">ROZALSC1DRAFT_26165</name>
</gene>
<sequence length="160" mass="17788">AEEGGVMDSNPFFNLPKRNIERGEGSEDESSINSFFSRRKRSRFNFVIDEEQAMENEILENRYESRVDRNDNYGNGSEFRVNQSQNQSHINPSFSNNEDINGGEGGVQSSVSGDQGGIQNENNQSQRDEGGKSILVNIKSMALGKAPGTDGLMAEVYYYG</sequence>
<dbReference type="Proteomes" id="UP000281549">
    <property type="component" value="Unassembled WGS sequence"/>
</dbReference>
<name>A0A4P9Y940_ROZAC</name>
<dbReference type="AlphaFoldDB" id="A0A4P9Y940"/>
<evidence type="ECO:0000313" key="3">
    <source>
        <dbReference type="Proteomes" id="UP000281549"/>
    </source>
</evidence>
<feature type="non-terminal residue" evidence="2">
    <location>
        <position position="1"/>
    </location>
</feature>
<feature type="compositionally biased region" description="Polar residues" evidence="1">
    <location>
        <begin position="72"/>
        <end position="99"/>
    </location>
</feature>